<proteinExistence type="predicted"/>
<keyword evidence="1" id="KW-1133">Transmembrane helix</keyword>
<feature type="transmembrane region" description="Helical" evidence="1">
    <location>
        <begin position="39"/>
        <end position="62"/>
    </location>
</feature>
<feature type="transmembrane region" description="Helical" evidence="1">
    <location>
        <begin position="112"/>
        <end position="130"/>
    </location>
</feature>
<feature type="non-terminal residue" evidence="2">
    <location>
        <position position="1"/>
    </location>
</feature>
<accession>A0A381QT00</accession>
<feature type="transmembrane region" description="Helical" evidence="1">
    <location>
        <begin position="6"/>
        <end position="27"/>
    </location>
</feature>
<organism evidence="2">
    <name type="scientific">marine metagenome</name>
    <dbReference type="NCBI Taxonomy" id="408172"/>
    <lineage>
        <taxon>unclassified sequences</taxon>
        <taxon>metagenomes</taxon>
        <taxon>ecological metagenomes</taxon>
    </lineage>
</organism>
<evidence type="ECO:0000313" key="2">
    <source>
        <dbReference type="EMBL" id="SUZ82094.1"/>
    </source>
</evidence>
<feature type="transmembrane region" description="Helical" evidence="1">
    <location>
        <begin position="173"/>
        <end position="193"/>
    </location>
</feature>
<dbReference type="EMBL" id="UINC01001491">
    <property type="protein sequence ID" value="SUZ82094.1"/>
    <property type="molecule type" value="Genomic_DNA"/>
</dbReference>
<sequence>VDDLQLLSLIVLFAGLVTLALPLLARLVEFATARQSGDWLLLGMLLLFGSALLAALWAVWVASTQSWLLWPVAGFTLLFRLVSPPILLRVLSQRLGDPTDESTLSTTTLEQSVTGGAVVLGSFVLLAPWLEPSHGNAMAAAETGLATIVAVFSFSQFYLLLFMGRMREGQAHFAWVAGLLLGVGLIVLTPAYLPGFQAAFRTTSALGWFGAATLFHYGRQLHPPALLRQLRWNV</sequence>
<feature type="transmembrane region" description="Helical" evidence="1">
    <location>
        <begin position="136"/>
        <end position="161"/>
    </location>
</feature>
<gene>
    <name evidence="2" type="ORF">METZ01_LOCUS34948</name>
</gene>
<keyword evidence="1" id="KW-0812">Transmembrane</keyword>
<reference evidence="2" key="1">
    <citation type="submission" date="2018-05" db="EMBL/GenBank/DDBJ databases">
        <authorList>
            <person name="Lanie J.A."/>
            <person name="Ng W.-L."/>
            <person name="Kazmierczak K.M."/>
            <person name="Andrzejewski T.M."/>
            <person name="Davidsen T.M."/>
            <person name="Wayne K.J."/>
            <person name="Tettelin H."/>
            <person name="Glass J.I."/>
            <person name="Rusch D."/>
            <person name="Podicherti R."/>
            <person name="Tsui H.-C.T."/>
            <person name="Winkler M.E."/>
        </authorList>
    </citation>
    <scope>NUCLEOTIDE SEQUENCE</scope>
</reference>
<dbReference type="AlphaFoldDB" id="A0A381QT00"/>
<protein>
    <submittedName>
        <fullName evidence="2">Uncharacterized protein</fullName>
    </submittedName>
</protein>
<keyword evidence="1" id="KW-0472">Membrane</keyword>
<evidence type="ECO:0000256" key="1">
    <source>
        <dbReference type="SAM" id="Phobius"/>
    </source>
</evidence>
<feature type="transmembrane region" description="Helical" evidence="1">
    <location>
        <begin position="68"/>
        <end position="91"/>
    </location>
</feature>
<name>A0A381QT00_9ZZZZ</name>